<dbReference type="Proteomes" id="UP000813824">
    <property type="component" value="Unassembled WGS sequence"/>
</dbReference>
<organism evidence="2 3">
    <name type="scientific">Cristinia sonorae</name>
    <dbReference type="NCBI Taxonomy" id="1940300"/>
    <lineage>
        <taxon>Eukaryota</taxon>
        <taxon>Fungi</taxon>
        <taxon>Dikarya</taxon>
        <taxon>Basidiomycota</taxon>
        <taxon>Agaricomycotina</taxon>
        <taxon>Agaricomycetes</taxon>
        <taxon>Agaricomycetidae</taxon>
        <taxon>Agaricales</taxon>
        <taxon>Pleurotineae</taxon>
        <taxon>Stephanosporaceae</taxon>
        <taxon>Cristinia</taxon>
    </lineage>
</organism>
<feature type="transmembrane region" description="Helical" evidence="1">
    <location>
        <begin position="12"/>
        <end position="31"/>
    </location>
</feature>
<dbReference type="EMBL" id="JAEVFJ010000003">
    <property type="protein sequence ID" value="KAH8105981.1"/>
    <property type="molecule type" value="Genomic_DNA"/>
</dbReference>
<comment type="caution">
    <text evidence="2">The sequence shown here is derived from an EMBL/GenBank/DDBJ whole genome shotgun (WGS) entry which is preliminary data.</text>
</comment>
<dbReference type="AlphaFoldDB" id="A0A8K0UXB8"/>
<reference evidence="2" key="1">
    <citation type="journal article" date="2021" name="New Phytol.">
        <title>Evolutionary innovations through gain and loss of genes in the ectomycorrhizal Boletales.</title>
        <authorList>
            <person name="Wu G."/>
            <person name="Miyauchi S."/>
            <person name="Morin E."/>
            <person name="Kuo A."/>
            <person name="Drula E."/>
            <person name="Varga T."/>
            <person name="Kohler A."/>
            <person name="Feng B."/>
            <person name="Cao Y."/>
            <person name="Lipzen A."/>
            <person name="Daum C."/>
            <person name="Hundley H."/>
            <person name="Pangilinan J."/>
            <person name="Johnson J."/>
            <person name="Barry K."/>
            <person name="LaButti K."/>
            <person name="Ng V."/>
            <person name="Ahrendt S."/>
            <person name="Min B."/>
            <person name="Choi I.G."/>
            <person name="Park H."/>
            <person name="Plett J.M."/>
            <person name="Magnuson J."/>
            <person name="Spatafora J.W."/>
            <person name="Nagy L.G."/>
            <person name="Henrissat B."/>
            <person name="Grigoriev I.V."/>
            <person name="Yang Z.L."/>
            <person name="Xu J."/>
            <person name="Martin F.M."/>
        </authorList>
    </citation>
    <scope>NUCLEOTIDE SEQUENCE</scope>
    <source>
        <strain evidence="2">KKN 215</strain>
    </source>
</reference>
<evidence type="ECO:0000256" key="1">
    <source>
        <dbReference type="SAM" id="Phobius"/>
    </source>
</evidence>
<evidence type="ECO:0000313" key="2">
    <source>
        <dbReference type="EMBL" id="KAH8105981.1"/>
    </source>
</evidence>
<proteinExistence type="predicted"/>
<feature type="transmembrane region" description="Helical" evidence="1">
    <location>
        <begin position="51"/>
        <end position="69"/>
    </location>
</feature>
<name>A0A8K0UXB8_9AGAR</name>
<protein>
    <recommendedName>
        <fullName evidence="4">HIG1 domain-containing protein</fullName>
    </recommendedName>
</protein>
<gene>
    <name evidence="2" type="ORF">BXZ70DRAFT_1004272</name>
</gene>
<keyword evidence="1" id="KW-1133">Transmembrane helix</keyword>
<sequence>MKITTQEQRDGQMRATVIGGAQGFVGGLAVAGPASYLLNKRWAYYRSLPPSLKALGIIIVVVPSFVISAERAGLRYEREQWQVPWTGVGKTELDSVAARQQAKWESMAWGERIKDVAARHQYGLIGGGWAASMVVQARMWAQGLTIGVMIAAGALTHAHRAKAQEEGAVRHLEADHSWRDIVAEEERLKAEGK</sequence>
<dbReference type="OrthoDB" id="1915122at2759"/>
<accession>A0A8K0UXB8</accession>
<keyword evidence="3" id="KW-1185">Reference proteome</keyword>
<evidence type="ECO:0008006" key="4">
    <source>
        <dbReference type="Google" id="ProtNLM"/>
    </source>
</evidence>
<keyword evidence="1" id="KW-0812">Transmembrane</keyword>
<keyword evidence="1" id="KW-0472">Membrane</keyword>
<evidence type="ECO:0000313" key="3">
    <source>
        <dbReference type="Proteomes" id="UP000813824"/>
    </source>
</evidence>